<evidence type="ECO:0000313" key="2">
    <source>
        <dbReference type="EMBL" id="PSU26732.1"/>
    </source>
</evidence>
<name>A0A2T3JW99_PHOPO</name>
<evidence type="ECO:0000313" key="5">
    <source>
        <dbReference type="Proteomes" id="UP000241618"/>
    </source>
</evidence>
<reference evidence="4 5" key="1">
    <citation type="submission" date="2018-03" db="EMBL/GenBank/DDBJ databases">
        <title>Whole genome sequencing of Histamine producing bacteria.</title>
        <authorList>
            <person name="Butler K."/>
        </authorList>
    </citation>
    <scope>NUCLEOTIDE SEQUENCE [LARGE SCALE GENOMIC DNA]</scope>
    <source>
        <strain evidence="3 5">FS-6.1</strain>
        <strain evidence="2 4">FS-6.2</strain>
    </source>
</reference>
<sequence length="69" mass="8238">MVISSEFLRANFEFINKIQFRIYSVQCVIIIQLNKYVSVILLNFFLMSQLLFQKPLKNLKFTGLDQFKD</sequence>
<protein>
    <recommendedName>
        <fullName evidence="6">Transmembrane protein</fullName>
    </recommendedName>
</protein>
<feature type="transmembrane region" description="Helical" evidence="1">
    <location>
        <begin position="20"/>
        <end position="46"/>
    </location>
</feature>
<evidence type="ECO:0000313" key="4">
    <source>
        <dbReference type="Proteomes" id="UP000241405"/>
    </source>
</evidence>
<comment type="caution">
    <text evidence="3">The sequence shown here is derived from an EMBL/GenBank/DDBJ whole genome shotgun (WGS) entry which is preliminary data.</text>
</comment>
<dbReference type="EMBL" id="PYMP01000002">
    <property type="protein sequence ID" value="PSU53609.1"/>
    <property type="molecule type" value="Genomic_DNA"/>
</dbReference>
<keyword evidence="1" id="KW-1133">Transmembrane helix</keyword>
<gene>
    <name evidence="3" type="ORF">C9J18_04155</name>
    <name evidence="2" type="ORF">CTM96_03935</name>
</gene>
<dbReference type="EMBL" id="PYMO01000002">
    <property type="protein sequence ID" value="PSU26732.1"/>
    <property type="molecule type" value="Genomic_DNA"/>
</dbReference>
<evidence type="ECO:0000313" key="3">
    <source>
        <dbReference type="EMBL" id="PSU53609.1"/>
    </source>
</evidence>
<keyword evidence="4" id="KW-1185">Reference proteome</keyword>
<keyword evidence="1" id="KW-0472">Membrane</keyword>
<accession>A0A2T3JW99</accession>
<organism evidence="3 5">
    <name type="scientific">Photobacterium phosphoreum</name>
    <dbReference type="NCBI Taxonomy" id="659"/>
    <lineage>
        <taxon>Bacteria</taxon>
        <taxon>Pseudomonadati</taxon>
        <taxon>Pseudomonadota</taxon>
        <taxon>Gammaproteobacteria</taxon>
        <taxon>Vibrionales</taxon>
        <taxon>Vibrionaceae</taxon>
        <taxon>Photobacterium</taxon>
    </lineage>
</organism>
<evidence type="ECO:0008006" key="6">
    <source>
        <dbReference type="Google" id="ProtNLM"/>
    </source>
</evidence>
<dbReference type="Proteomes" id="UP000241405">
    <property type="component" value="Unassembled WGS sequence"/>
</dbReference>
<dbReference type="AlphaFoldDB" id="A0A2T3JW99"/>
<dbReference type="Proteomes" id="UP000241618">
    <property type="component" value="Unassembled WGS sequence"/>
</dbReference>
<keyword evidence="1" id="KW-0812">Transmembrane</keyword>
<proteinExistence type="predicted"/>
<evidence type="ECO:0000256" key="1">
    <source>
        <dbReference type="SAM" id="Phobius"/>
    </source>
</evidence>